<dbReference type="GO" id="GO:0070038">
    <property type="term" value="F:rRNA (pseudouridine-N3-)-methyltransferase activity"/>
    <property type="evidence" value="ECO:0007669"/>
    <property type="project" value="UniProtKB-UniRule"/>
</dbReference>
<evidence type="ECO:0000256" key="1">
    <source>
        <dbReference type="ARBA" id="ARBA00022603"/>
    </source>
</evidence>
<dbReference type="GO" id="GO:0005737">
    <property type="term" value="C:cytoplasm"/>
    <property type="evidence" value="ECO:0007669"/>
    <property type="project" value="UniProtKB-SubCell"/>
</dbReference>
<dbReference type="InterPro" id="IPR003742">
    <property type="entry name" value="RlmH-like"/>
</dbReference>
<dbReference type="HAMAP" id="MF_00658">
    <property type="entry name" value="23SrRNA_methyltr_H"/>
    <property type="match status" value="1"/>
</dbReference>
<keyword evidence="3 5" id="KW-0949">S-adenosyl-L-methionine</keyword>
<comment type="subcellular location">
    <subcellularLocation>
        <location evidence="5">Cytoplasm</location>
    </subcellularLocation>
</comment>
<dbReference type="RefSeq" id="WP_006006317.1">
    <property type="nucleotide sequence ID" value="NZ_CABKOD010000042.1"/>
</dbReference>
<comment type="caution">
    <text evidence="6">The sequence shown here is derived from an EMBL/GenBank/DDBJ whole genome shotgun (WGS) entry which is preliminary data.</text>
</comment>
<dbReference type="PANTHER" id="PTHR33603:SF1">
    <property type="entry name" value="RIBOSOMAL RNA LARGE SUBUNIT METHYLTRANSFERASE H"/>
    <property type="match status" value="1"/>
</dbReference>
<organism evidence="6 7">
    <name type="scientific">Desulfovibrio piger</name>
    <dbReference type="NCBI Taxonomy" id="901"/>
    <lineage>
        <taxon>Bacteria</taxon>
        <taxon>Pseudomonadati</taxon>
        <taxon>Thermodesulfobacteriota</taxon>
        <taxon>Desulfovibrionia</taxon>
        <taxon>Desulfovibrionales</taxon>
        <taxon>Desulfovibrionaceae</taxon>
        <taxon>Desulfovibrio</taxon>
    </lineage>
</organism>
<feature type="binding site" evidence="5">
    <location>
        <position position="74"/>
    </location>
    <ligand>
        <name>S-adenosyl-L-methionine</name>
        <dbReference type="ChEBI" id="CHEBI:59789"/>
    </ligand>
</feature>
<evidence type="ECO:0000256" key="5">
    <source>
        <dbReference type="HAMAP-Rule" id="MF_00658"/>
    </source>
</evidence>
<dbReference type="Gene3D" id="3.40.1280.10">
    <property type="match status" value="1"/>
</dbReference>
<evidence type="ECO:0000313" key="7">
    <source>
        <dbReference type="Proteomes" id="UP000522333"/>
    </source>
</evidence>
<comment type="catalytic activity">
    <reaction evidence="5">
        <text>pseudouridine(1915) in 23S rRNA + S-adenosyl-L-methionine = N(3)-methylpseudouridine(1915) in 23S rRNA + S-adenosyl-L-homocysteine + H(+)</text>
        <dbReference type="Rhea" id="RHEA:42752"/>
        <dbReference type="Rhea" id="RHEA-COMP:10221"/>
        <dbReference type="Rhea" id="RHEA-COMP:10222"/>
        <dbReference type="ChEBI" id="CHEBI:15378"/>
        <dbReference type="ChEBI" id="CHEBI:57856"/>
        <dbReference type="ChEBI" id="CHEBI:59789"/>
        <dbReference type="ChEBI" id="CHEBI:65314"/>
        <dbReference type="ChEBI" id="CHEBI:74486"/>
        <dbReference type="EC" id="2.1.1.177"/>
    </reaction>
</comment>
<feature type="binding site" evidence="5">
    <location>
        <begin position="125"/>
        <end position="130"/>
    </location>
    <ligand>
        <name>S-adenosyl-L-methionine</name>
        <dbReference type="ChEBI" id="CHEBI:59789"/>
    </ligand>
</feature>
<comment type="function">
    <text evidence="5">Specifically methylates the pseudouridine at position 1915 (m3Psi1915) in 23S rRNA.</text>
</comment>
<accession>A0A848C750</accession>
<dbReference type="SUPFAM" id="SSF75217">
    <property type="entry name" value="alpha/beta knot"/>
    <property type="match status" value="1"/>
</dbReference>
<dbReference type="PIRSF" id="PIRSF004505">
    <property type="entry name" value="MT_bac"/>
    <property type="match status" value="1"/>
</dbReference>
<dbReference type="EC" id="2.1.1.177" evidence="5"/>
<dbReference type="Proteomes" id="UP000522333">
    <property type="component" value="Unassembled WGS sequence"/>
</dbReference>
<gene>
    <name evidence="5" type="primary">rlmH</name>
    <name evidence="6" type="ORF">HF854_00165</name>
</gene>
<dbReference type="PANTHER" id="PTHR33603">
    <property type="entry name" value="METHYLTRANSFERASE"/>
    <property type="match status" value="1"/>
</dbReference>
<name>A0A848C750_9BACT</name>
<dbReference type="InterPro" id="IPR029026">
    <property type="entry name" value="tRNA_m1G_MTases_N"/>
</dbReference>
<keyword evidence="5" id="KW-0698">rRNA processing</keyword>
<dbReference type="CDD" id="cd18081">
    <property type="entry name" value="RlmH-like"/>
    <property type="match status" value="1"/>
</dbReference>
<dbReference type="EMBL" id="JABAFY010000001">
    <property type="protein sequence ID" value="NME50970.1"/>
    <property type="molecule type" value="Genomic_DNA"/>
</dbReference>
<feature type="binding site" evidence="5">
    <location>
        <position position="106"/>
    </location>
    <ligand>
        <name>S-adenosyl-L-methionine</name>
        <dbReference type="ChEBI" id="CHEBI:59789"/>
    </ligand>
</feature>
<keyword evidence="5" id="KW-0963">Cytoplasm</keyword>
<protein>
    <recommendedName>
        <fullName evidence="5">Ribosomal RNA large subunit methyltransferase H</fullName>
        <ecNumber evidence="5">2.1.1.177</ecNumber>
    </recommendedName>
    <alternativeName>
        <fullName evidence="5">23S rRNA (pseudouridine1915-N3)-methyltransferase</fullName>
    </alternativeName>
    <alternativeName>
        <fullName evidence="5">23S rRNA m3Psi1915 methyltransferase</fullName>
    </alternativeName>
    <alternativeName>
        <fullName evidence="5">rRNA (pseudouridine-N3-)-methyltransferase RlmH</fullName>
    </alternativeName>
</protein>
<comment type="similarity">
    <text evidence="4 5">Belongs to the RNA methyltransferase RlmH family.</text>
</comment>
<comment type="subunit">
    <text evidence="5">Homodimer.</text>
</comment>
<evidence type="ECO:0000313" key="6">
    <source>
        <dbReference type="EMBL" id="NME50970.1"/>
    </source>
</evidence>
<evidence type="ECO:0000256" key="2">
    <source>
        <dbReference type="ARBA" id="ARBA00022679"/>
    </source>
</evidence>
<dbReference type="GeneID" id="83731858"/>
<dbReference type="InterPro" id="IPR029028">
    <property type="entry name" value="Alpha/beta_knot_MTases"/>
</dbReference>
<evidence type="ECO:0000256" key="3">
    <source>
        <dbReference type="ARBA" id="ARBA00022691"/>
    </source>
</evidence>
<keyword evidence="2 5" id="KW-0808">Transferase</keyword>
<dbReference type="Pfam" id="PF02590">
    <property type="entry name" value="SPOUT_MTase"/>
    <property type="match status" value="1"/>
</dbReference>
<proteinExistence type="inferred from homology"/>
<evidence type="ECO:0000256" key="4">
    <source>
        <dbReference type="ARBA" id="ARBA00038303"/>
    </source>
</evidence>
<dbReference type="AlphaFoldDB" id="A0A848C750"/>
<reference evidence="6 7" key="1">
    <citation type="submission" date="2020-04" db="EMBL/GenBank/DDBJ databases">
        <authorList>
            <person name="Hitch T.C.A."/>
            <person name="Wylensek D."/>
            <person name="Clavel T."/>
        </authorList>
    </citation>
    <scope>NUCLEOTIDE SEQUENCE [LARGE SCALE GENOMIC DNA]</scope>
    <source>
        <strain evidence="6 7">PG-251-APC-1</strain>
    </source>
</reference>
<keyword evidence="1 5" id="KW-0489">Methyltransferase</keyword>
<sequence length="157" mass="17909">MTGKPLRLLSVGKLKVPFWKDAAAHYSQRINRWRRLECVEVRDGDPALPQAQRNELEGRRLLEALGPQDVPLVLDERGITMTSPQLAQLLQKIDNNAMGRACFIIGGAYGLDEAVRQRAWKLVSLSSMTFPHELARVLLLEQLYRAECIIRKVPYHH</sequence>